<gene>
    <name evidence="2" type="ORF">SAMN05216355_101617</name>
</gene>
<dbReference type="EMBL" id="FNIM01000001">
    <property type="protein sequence ID" value="SDN29517.1"/>
    <property type="molecule type" value="Genomic_DNA"/>
</dbReference>
<reference evidence="3" key="1">
    <citation type="submission" date="2016-10" db="EMBL/GenBank/DDBJ databases">
        <authorList>
            <person name="Varghese N."/>
            <person name="Submissions S."/>
        </authorList>
    </citation>
    <scope>NUCLEOTIDE SEQUENCE [LARGE SCALE GENOMIC DNA]</scope>
    <source>
        <strain evidence="3">DSM 27982</strain>
    </source>
</reference>
<feature type="compositionally biased region" description="Polar residues" evidence="1">
    <location>
        <begin position="60"/>
        <end position="75"/>
    </location>
</feature>
<sequence length="259" mass="27290">MVANGSTGEDAEMGRVMLVNNVGRRAACIGGMTTLLAALTACSGGVDRSAGSASSRGQGTDSVTASAEPTATPTVPQWRPPSEISQTPDLPTRGIQPVSGASGKQVEMYGLTLTVPEESSIREWTNDRGSPMTSVMLAGADEEFPYLVVSHVDSSGNTLEQESYLQETLLAGPGREDTYVARTPETWPVGSEMADAYMLTWTHDEPQADGTSVTTDRAALLVADGPTGRWRIIAAAQPGELTEDSIAWQAMLTATIDRP</sequence>
<organism evidence="2 3">
    <name type="scientific">Actinomyces ruminicola</name>
    <dbReference type="NCBI Taxonomy" id="332524"/>
    <lineage>
        <taxon>Bacteria</taxon>
        <taxon>Bacillati</taxon>
        <taxon>Actinomycetota</taxon>
        <taxon>Actinomycetes</taxon>
        <taxon>Actinomycetales</taxon>
        <taxon>Actinomycetaceae</taxon>
        <taxon>Actinomyces</taxon>
    </lineage>
</organism>
<feature type="region of interest" description="Disordered" evidence="1">
    <location>
        <begin position="46"/>
        <end position="103"/>
    </location>
</feature>
<evidence type="ECO:0000313" key="2">
    <source>
        <dbReference type="EMBL" id="SDN29517.1"/>
    </source>
</evidence>
<proteinExistence type="predicted"/>
<keyword evidence="3" id="KW-1185">Reference proteome</keyword>
<protein>
    <recommendedName>
        <fullName evidence="4">Lipoprotein LpqN</fullName>
    </recommendedName>
</protein>
<name>A0A1H0A7Z2_9ACTO</name>
<feature type="compositionally biased region" description="Low complexity" evidence="1">
    <location>
        <begin position="46"/>
        <end position="59"/>
    </location>
</feature>
<accession>A0A1H0A7Z2</accession>
<dbReference type="AlphaFoldDB" id="A0A1H0A7Z2"/>
<evidence type="ECO:0000256" key="1">
    <source>
        <dbReference type="SAM" id="MobiDB-lite"/>
    </source>
</evidence>
<evidence type="ECO:0000313" key="3">
    <source>
        <dbReference type="Proteomes" id="UP000198541"/>
    </source>
</evidence>
<evidence type="ECO:0008006" key="4">
    <source>
        <dbReference type="Google" id="ProtNLM"/>
    </source>
</evidence>
<dbReference type="Proteomes" id="UP000198541">
    <property type="component" value="Unassembled WGS sequence"/>
</dbReference>